<sequence length="213" mass="23280">MRTLKFIKQAALIAAFSLSGPAFAAGVPTIDAAALAQMAEQITHMKTQIDNQISQITQLKSQVKAVTGTRNMGNLLKDTVKDVIPSEWADIYKAANVDVSSITDIKSFDPQASLKNLESIQEFSERAFEDTKVRLSNIEGLMGQIDLAEDVKAAADLQNRIATENGAIMNTQVKLDMMARLHENQKEIESRKLAKYNNCSLEAWAKSSTASCG</sequence>
<keyword evidence="2" id="KW-0614">Plasmid</keyword>
<dbReference type="Pfam" id="PF07996">
    <property type="entry name" value="T4SS"/>
    <property type="match status" value="1"/>
</dbReference>
<name>B4YK34_9BURK</name>
<dbReference type="Gene3D" id="1.20.58.430">
    <property type="entry name" value="Type IV secretion system, VirB5-domain"/>
    <property type="match status" value="1"/>
</dbReference>
<dbReference type="AlphaFoldDB" id="B4YK34"/>
<keyword evidence="1" id="KW-0732">Signal</keyword>
<dbReference type="EMBL" id="EU585932">
    <property type="protein sequence ID" value="ACD43631.1"/>
    <property type="molecule type" value="Genomic_DNA"/>
</dbReference>
<geneLocation type="plasmid" evidence="2">
    <name>pBTK445</name>
</geneLocation>
<proteinExistence type="predicted"/>
<feature type="signal peptide" evidence="1">
    <location>
        <begin position="1"/>
        <end position="24"/>
    </location>
</feature>
<reference evidence="2" key="1">
    <citation type="journal article" date="2009" name="Appl. Environ. Microbiol.">
        <title>Conjugative Type 4 secretion system of a novel large plasmid from the chemoautotroph Tetrathiobacter kashmirensis and construction of shuttle vectors for Alcaligenaceae.</title>
        <authorList>
            <person name="Dam B."/>
            <person name="Ghosh W."/>
            <person name="Das Gupta S.K."/>
        </authorList>
    </citation>
    <scope>NUCLEOTIDE SEQUENCE</scope>
    <source>
        <strain evidence="2">WGT</strain>
        <plasmid evidence="2">pBTK445</plasmid>
    </source>
</reference>
<gene>
    <name evidence="2" type="primary">tagB5</name>
</gene>
<organism evidence="2">
    <name type="scientific">Advenella mimigardefordensis</name>
    <dbReference type="NCBI Taxonomy" id="302406"/>
    <lineage>
        <taxon>Bacteria</taxon>
        <taxon>Pseudomonadati</taxon>
        <taxon>Pseudomonadota</taxon>
        <taxon>Betaproteobacteria</taxon>
        <taxon>Burkholderiales</taxon>
        <taxon>Alcaligenaceae</taxon>
    </lineage>
</organism>
<evidence type="ECO:0000256" key="1">
    <source>
        <dbReference type="SAM" id="SignalP"/>
    </source>
</evidence>
<evidence type="ECO:0000313" key="2">
    <source>
        <dbReference type="EMBL" id="ACD43631.1"/>
    </source>
</evidence>
<feature type="chain" id="PRO_5002827525" evidence="1">
    <location>
        <begin position="25"/>
        <end position="213"/>
    </location>
</feature>
<dbReference type="SUPFAM" id="SSF101082">
    <property type="entry name" value="Typo IV secretion system protein TraC"/>
    <property type="match status" value="1"/>
</dbReference>
<dbReference type="CDD" id="cd14262">
    <property type="entry name" value="VirB5_like"/>
    <property type="match status" value="1"/>
</dbReference>
<protein>
    <submittedName>
        <fullName evidence="2">TagB5</fullName>
    </submittedName>
</protein>
<dbReference type="InterPro" id="IPR023220">
    <property type="entry name" value="T4SS_VirB5-domain"/>
</dbReference>
<dbReference type="InterPro" id="IPR014158">
    <property type="entry name" value="T4SS_VirB5"/>
</dbReference>
<accession>B4YK34</accession>